<organism evidence="2 3">
    <name type="scientific">Ideonella alba</name>
    <dbReference type="NCBI Taxonomy" id="2824118"/>
    <lineage>
        <taxon>Bacteria</taxon>
        <taxon>Pseudomonadati</taxon>
        <taxon>Pseudomonadota</taxon>
        <taxon>Betaproteobacteria</taxon>
        <taxon>Burkholderiales</taxon>
        <taxon>Sphaerotilaceae</taxon>
        <taxon>Ideonella</taxon>
    </lineage>
</organism>
<name>A0A941BME1_9BURK</name>
<keyword evidence="3" id="KW-1185">Reference proteome</keyword>
<dbReference type="InterPro" id="IPR051783">
    <property type="entry name" value="NAD(P)-dependent_oxidoreduct"/>
</dbReference>
<feature type="domain" description="NAD-dependent epimerase/dehydratase" evidence="1">
    <location>
        <begin position="90"/>
        <end position="297"/>
    </location>
</feature>
<dbReference type="Proteomes" id="UP000676246">
    <property type="component" value="Unassembled WGS sequence"/>
</dbReference>
<evidence type="ECO:0000313" key="3">
    <source>
        <dbReference type="Proteomes" id="UP000676246"/>
    </source>
</evidence>
<dbReference type="GO" id="GO:0004029">
    <property type="term" value="F:aldehyde dehydrogenase (NAD+) activity"/>
    <property type="evidence" value="ECO:0007669"/>
    <property type="project" value="TreeGrafter"/>
</dbReference>
<comment type="caution">
    <text evidence="2">The sequence shown here is derived from an EMBL/GenBank/DDBJ whole genome shotgun (WGS) entry which is preliminary data.</text>
</comment>
<reference evidence="2 3" key="1">
    <citation type="submission" date="2021-04" db="EMBL/GenBank/DDBJ databases">
        <title>The genome sequence of Ideonella sp. 3Y2.</title>
        <authorList>
            <person name="Liu Y."/>
        </authorList>
    </citation>
    <scope>NUCLEOTIDE SEQUENCE [LARGE SCALE GENOMIC DNA]</scope>
    <source>
        <strain evidence="2 3">3Y2</strain>
    </source>
</reference>
<dbReference type="PANTHER" id="PTHR48079:SF6">
    <property type="entry name" value="NAD(P)-BINDING DOMAIN-CONTAINING PROTEIN-RELATED"/>
    <property type="match status" value="1"/>
</dbReference>
<dbReference type="InterPro" id="IPR001509">
    <property type="entry name" value="Epimerase_deHydtase"/>
</dbReference>
<dbReference type="Pfam" id="PF01370">
    <property type="entry name" value="Epimerase"/>
    <property type="match status" value="1"/>
</dbReference>
<dbReference type="Gene3D" id="3.40.50.720">
    <property type="entry name" value="NAD(P)-binding Rossmann-like Domain"/>
    <property type="match status" value="1"/>
</dbReference>
<dbReference type="SUPFAM" id="SSF51735">
    <property type="entry name" value="NAD(P)-binding Rossmann-fold domains"/>
    <property type="match status" value="1"/>
</dbReference>
<dbReference type="EMBL" id="JAGQDD010000014">
    <property type="protein sequence ID" value="MBQ0932164.1"/>
    <property type="molecule type" value="Genomic_DNA"/>
</dbReference>
<proteinExistence type="predicted"/>
<evidence type="ECO:0000259" key="1">
    <source>
        <dbReference type="Pfam" id="PF01370"/>
    </source>
</evidence>
<sequence>MGAMDHTAFQQARLAGAAGAVLAAIGQADAGADRGVQDGLVTRHVELALRGLQGDAKGHDRPGHYTAAIVPDAPKDLMPRTLDHRPSLLIVGCGDVGMRVLRVLGRHWRVLALTSQPARLAELRAAGATPLLGDLDQPGSLWRLAGLADAVLHLAPPPGAGTEDPRTRHLLQALSRCGQRPRVLVYGSTTGVYGDAGGALFDETRPVAPATDRARRRVAAEQALRAAGRRGWRVVLLRIPGIHAPDRAGGSAIDRVRQGRPLLRPEDDVFTNHIHADDLARACVAALWRGGPQRAYHVTDGVDCLMGEWYDQAADLAGLPRLPRVTREEMTRTASPMSLSFMGESRRLRNERLRRELGVEPRHLLPG</sequence>
<dbReference type="InterPro" id="IPR036291">
    <property type="entry name" value="NAD(P)-bd_dom_sf"/>
</dbReference>
<dbReference type="GO" id="GO:0005737">
    <property type="term" value="C:cytoplasm"/>
    <property type="evidence" value="ECO:0007669"/>
    <property type="project" value="TreeGrafter"/>
</dbReference>
<protein>
    <submittedName>
        <fullName evidence="2">NAD(P)H-binding protein</fullName>
    </submittedName>
</protein>
<dbReference type="AlphaFoldDB" id="A0A941BME1"/>
<dbReference type="PANTHER" id="PTHR48079">
    <property type="entry name" value="PROTEIN YEEZ"/>
    <property type="match status" value="1"/>
</dbReference>
<gene>
    <name evidence="2" type="ORF">KAK03_16915</name>
</gene>
<accession>A0A941BME1</accession>
<evidence type="ECO:0000313" key="2">
    <source>
        <dbReference type="EMBL" id="MBQ0932164.1"/>
    </source>
</evidence>